<feature type="transmembrane region" description="Helical" evidence="5">
    <location>
        <begin position="307"/>
        <end position="330"/>
    </location>
</feature>
<keyword evidence="3 5" id="KW-1133">Transmembrane helix</keyword>
<dbReference type="EMBL" id="VTPC01091264">
    <property type="protein sequence ID" value="KAF2878872.1"/>
    <property type="molecule type" value="Genomic_DNA"/>
</dbReference>
<feature type="transmembrane region" description="Helical" evidence="5">
    <location>
        <begin position="375"/>
        <end position="396"/>
    </location>
</feature>
<protein>
    <recommendedName>
        <fullName evidence="6">Major facilitator superfamily (MFS) profile domain-containing protein</fullName>
    </recommendedName>
</protein>
<dbReference type="OrthoDB" id="2261376at2759"/>
<name>A0A8K0C6T5_IGNLU</name>
<evidence type="ECO:0000313" key="8">
    <source>
        <dbReference type="Proteomes" id="UP000801492"/>
    </source>
</evidence>
<sequence>MNKLASVAFNMTVMKYSFLYALFYCRCEIPGCDTNETEYNPEWLPNAVPFKNDRPVKCEKYQHRTGSENQSCSAADFDTNITERCDNFVYETSELTIVNDYDLHCEENLWKLTLVGTINSVGQFVGLPVTGFMSDRYGRRTTLVWGMVLCGVAGLARSFATGYVAFVILEFIDAAFGAGAYGCGFILGVELVGPKKRVLISTIISCSYAIGEVITGAVAWLIQSWRPLVQILYSLPLLLLSYFWLTPESVRWLLSQKKYTEAITILKKAAKVNGKTISEENLSKLCSADEKSPEPVKYPLAAMFKSVVLVMRFINSCFCWITCAFLFYGLTLNSVALAGNSYLDFILTSLVEIPGYVATYLIVDRIGRRPSQCGSFLLTSAACIAFIFIPTDMYWLKLSMYLLGKFGATMAFGVCYIISSEIFPTSLRHSLMATCSMFGRIGSMVAPQMPLLEQVWAPFPLILFGAMAAIAGLLALLFPETVNIKLPDTIEEAEQIGKQRNETKL</sequence>
<evidence type="ECO:0000259" key="6">
    <source>
        <dbReference type="PROSITE" id="PS50850"/>
    </source>
</evidence>
<accession>A0A8K0C6T5</accession>
<feature type="domain" description="Major facilitator superfamily (MFS) profile" evidence="6">
    <location>
        <begin position="72"/>
        <end position="483"/>
    </location>
</feature>
<dbReference type="InterPro" id="IPR005829">
    <property type="entry name" value="Sugar_transporter_CS"/>
</dbReference>
<feature type="transmembrane region" description="Helical" evidence="5">
    <location>
        <begin position="174"/>
        <end position="192"/>
    </location>
</feature>
<dbReference type="SUPFAM" id="SSF103473">
    <property type="entry name" value="MFS general substrate transporter"/>
    <property type="match status" value="1"/>
</dbReference>
<comment type="caution">
    <text evidence="7">The sequence shown here is derived from an EMBL/GenBank/DDBJ whole genome shotgun (WGS) entry which is preliminary data.</text>
</comment>
<keyword evidence="2 5" id="KW-0812">Transmembrane</keyword>
<evidence type="ECO:0000256" key="3">
    <source>
        <dbReference type="ARBA" id="ARBA00022989"/>
    </source>
</evidence>
<comment type="subcellular location">
    <subcellularLocation>
        <location evidence="1">Membrane</location>
        <topology evidence="1">Multi-pass membrane protein</topology>
    </subcellularLocation>
</comment>
<evidence type="ECO:0000256" key="1">
    <source>
        <dbReference type="ARBA" id="ARBA00004141"/>
    </source>
</evidence>
<dbReference type="InterPro" id="IPR011701">
    <property type="entry name" value="MFS"/>
</dbReference>
<dbReference type="InterPro" id="IPR036259">
    <property type="entry name" value="MFS_trans_sf"/>
</dbReference>
<dbReference type="CDD" id="cd17317">
    <property type="entry name" value="MFS_SLC22"/>
    <property type="match status" value="1"/>
</dbReference>
<evidence type="ECO:0000313" key="7">
    <source>
        <dbReference type="EMBL" id="KAF2878872.1"/>
    </source>
</evidence>
<dbReference type="Gene3D" id="1.20.1250.20">
    <property type="entry name" value="MFS general substrate transporter like domains"/>
    <property type="match status" value="1"/>
</dbReference>
<feature type="transmembrane region" description="Helical" evidence="5">
    <location>
        <begin position="199"/>
        <end position="222"/>
    </location>
</feature>
<reference evidence="7" key="1">
    <citation type="submission" date="2019-08" db="EMBL/GenBank/DDBJ databases">
        <title>The genome of the North American firefly Photinus pyralis.</title>
        <authorList>
            <consortium name="Photinus pyralis genome working group"/>
            <person name="Fallon T.R."/>
            <person name="Sander Lower S.E."/>
            <person name="Weng J.-K."/>
        </authorList>
    </citation>
    <scope>NUCLEOTIDE SEQUENCE</scope>
    <source>
        <strain evidence="7">TRF0915ILg1</strain>
        <tissue evidence="7">Whole body</tissue>
    </source>
</reference>
<dbReference type="GO" id="GO:0022857">
    <property type="term" value="F:transmembrane transporter activity"/>
    <property type="evidence" value="ECO:0007669"/>
    <property type="project" value="InterPro"/>
</dbReference>
<feature type="transmembrane region" description="Helical" evidence="5">
    <location>
        <begin position="342"/>
        <end position="363"/>
    </location>
</feature>
<proteinExistence type="predicted"/>
<dbReference type="PROSITE" id="PS50850">
    <property type="entry name" value="MFS"/>
    <property type="match status" value="1"/>
</dbReference>
<feature type="transmembrane region" description="Helical" evidence="5">
    <location>
        <begin position="228"/>
        <end position="245"/>
    </location>
</feature>
<dbReference type="InterPro" id="IPR020846">
    <property type="entry name" value="MFS_dom"/>
</dbReference>
<gene>
    <name evidence="7" type="ORF">ILUMI_27292</name>
</gene>
<dbReference type="Proteomes" id="UP000801492">
    <property type="component" value="Unassembled WGS sequence"/>
</dbReference>
<dbReference type="Pfam" id="PF07690">
    <property type="entry name" value="MFS_1"/>
    <property type="match status" value="1"/>
</dbReference>
<organism evidence="7 8">
    <name type="scientific">Ignelater luminosus</name>
    <name type="common">Cucubano</name>
    <name type="synonym">Pyrophorus luminosus</name>
    <dbReference type="NCBI Taxonomy" id="2038154"/>
    <lineage>
        <taxon>Eukaryota</taxon>
        <taxon>Metazoa</taxon>
        <taxon>Ecdysozoa</taxon>
        <taxon>Arthropoda</taxon>
        <taxon>Hexapoda</taxon>
        <taxon>Insecta</taxon>
        <taxon>Pterygota</taxon>
        <taxon>Neoptera</taxon>
        <taxon>Endopterygota</taxon>
        <taxon>Coleoptera</taxon>
        <taxon>Polyphaga</taxon>
        <taxon>Elateriformia</taxon>
        <taxon>Elateroidea</taxon>
        <taxon>Elateridae</taxon>
        <taxon>Agrypninae</taxon>
        <taxon>Pyrophorini</taxon>
        <taxon>Ignelater</taxon>
    </lineage>
</organism>
<feature type="transmembrane region" description="Helical" evidence="5">
    <location>
        <begin position="455"/>
        <end position="478"/>
    </location>
</feature>
<feature type="transmembrane region" description="Helical" evidence="5">
    <location>
        <begin position="143"/>
        <end position="168"/>
    </location>
</feature>
<evidence type="ECO:0000256" key="4">
    <source>
        <dbReference type="ARBA" id="ARBA00023136"/>
    </source>
</evidence>
<dbReference type="GO" id="GO:0016020">
    <property type="term" value="C:membrane"/>
    <property type="evidence" value="ECO:0007669"/>
    <property type="project" value="UniProtKB-SubCell"/>
</dbReference>
<dbReference type="PANTHER" id="PTHR24064">
    <property type="entry name" value="SOLUTE CARRIER FAMILY 22 MEMBER"/>
    <property type="match status" value="1"/>
</dbReference>
<evidence type="ECO:0000256" key="5">
    <source>
        <dbReference type="SAM" id="Phobius"/>
    </source>
</evidence>
<dbReference type="PROSITE" id="PS00216">
    <property type="entry name" value="SUGAR_TRANSPORT_1"/>
    <property type="match status" value="1"/>
</dbReference>
<dbReference type="AlphaFoldDB" id="A0A8K0C6T5"/>
<evidence type="ECO:0000256" key="2">
    <source>
        <dbReference type="ARBA" id="ARBA00022692"/>
    </source>
</evidence>
<keyword evidence="4 5" id="KW-0472">Membrane</keyword>
<keyword evidence="8" id="KW-1185">Reference proteome</keyword>